<gene>
    <name evidence="2" type="ORF">IAC96_04240</name>
</gene>
<name>A0A9D1JCU9_9FIRM</name>
<organism evidence="2 3">
    <name type="scientific">Candidatus Fimimorpha faecalis</name>
    <dbReference type="NCBI Taxonomy" id="2840824"/>
    <lineage>
        <taxon>Bacteria</taxon>
        <taxon>Bacillati</taxon>
        <taxon>Bacillota</taxon>
        <taxon>Clostridia</taxon>
        <taxon>Eubacteriales</taxon>
        <taxon>Candidatus Fimimorpha</taxon>
    </lineage>
</organism>
<dbReference type="InterPro" id="IPR006637">
    <property type="entry name" value="ChW"/>
</dbReference>
<feature type="chain" id="PRO_5039041944" evidence="1">
    <location>
        <begin position="27"/>
        <end position="655"/>
    </location>
</feature>
<dbReference type="Pfam" id="PF13306">
    <property type="entry name" value="LRR_5"/>
    <property type="match status" value="3"/>
</dbReference>
<dbReference type="PANTHER" id="PTHR45661">
    <property type="entry name" value="SURFACE ANTIGEN"/>
    <property type="match status" value="1"/>
</dbReference>
<dbReference type="InterPro" id="IPR026906">
    <property type="entry name" value="LRR_5"/>
</dbReference>
<dbReference type="Pfam" id="PF07538">
    <property type="entry name" value="ChW"/>
    <property type="match status" value="6"/>
</dbReference>
<dbReference type="SMART" id="SM00728">
    <property type="entry name" value="ChW"/>
    <property type="match status" value="6"/>
</dbReference>
<dbReference type="PANTHER" id="PTHR45661:SF3">
    <property type="entry name" value="IG-LIKE DOMAIN-CONTAINING PROTEIN"/>
    <property type="match status" value="1"/>
</dbReference>
<accession>A0A9D1JCU9</accession>
<keyword evidence="1" id="KW-0732">Signal</keyword>
<dbReference type="Gene3D" id="3.80.10.10">
    <property type="entry name" value="Ribonuclease Inhibitor"/>
    <property type="match status" value="2"/>
</dbReference>
<feature type="signal peptide" evidence="1">
    <location>
        <begin position="1"/>
        <end position="26"/>
    </location>
</feature>
<evidence type="ECO:0000313" key="3">
    <source>
        <dbReference type="Proteomes" id="UP000824201"/>
    </source>
</evidence>
<reference evidence="2" key="2">
    <citation type="journal article" date="2021" name="PeerJ">
        <title>Extensive microbial diversity within the chicken gut microbiome revealed by metagenomics and culture.</title>
        <authorList>
            <person name="Gilroy R."/>
            <person name="Ravi A."/>
            <person name="Getino M."/>
            <person name="Pursley I."/>
            <person name="Horton D.L."/>
            <person name="Alikhan N.F."/>
            <person name="Baker D."/>
            <person name="Gharbi K."/>
            <person name="Hall N."/>
            <person name="Watson M."/>
            <person name="Adriaenssens E.M."/>
            <person name="Foster-Nyarko E."/>
            <person name="Jarju S."/>
            <person name="Secka A."/>
            <person name="Antonio M."/>
            <person name="Oren A."/>
            <person name="Chaudhuri R.R."/>
            <person name="La Ragione R."/>
            <person name="Hildebrand F."/>
            <person name="Pallen M.J."/>
        </authorList>
    </citation>
    <scope>NUCLEOTIDE SEQUENCE</scope>
    <source>
        <strain evidence="2">ChiW13-3771</strain>
    </source>
</reference>
<comment type="caution">
    <text evidence="2">The sequence shown here is derived from an EMBL/GenBank/DDBJ whole genome shotgun (WGS) entry which is preliminary data.</text>
</comment>
<dbReference type="Proteomes" id="UP000824201">
    <property type="component" value="Unassembled WGS sequence"/>
</dbReference>
<dbReference type="InterPro" id="IPR053139">
    <property type="entry name" value="Surface_bspA-like"/>
</dbReference>
<evidence type="ECO:0000313" key="2">
    <source>
        <dbReference type="EMBL" id="HIR88140.1"/>
    </source>
</evidence>
<reference evidence="2" key="1">
    <citation type="submission" date="2020-10" db="EMBL/GenBank/DDBJ databases">
        <authorList>
            <person name="Gilroy R."/>
        </authorList>
    </citation>
    <scope>NUCLEOTIDE SEQUENCE</scope>
    <source>
        <strain evidence="2">ChiW13-3771</strain>
    </source>
</reference>
<dbReference type="InterPro" id="IPR032675">
    <property type="entry name" value="LRR_dom_sf"/>
</dbReference>
<evidence type="ECO:0000256" key="1">
    <source>
        <dbReference type="SAM" id="SignalP"/>
    </source>
</evidence>
<dbReference type="SUPFAM" id="SSF52058">
    <property type="entry name" value="L domain-like"/>
    <property type="match status" value="1"/>
</dbReference>
<dbReference type="AlphaFoldDB" id="A0A9D1JCU9"/>
<dbReference type="EMBL" id="DVHN01000047">
    <property type="protein sequence ID" value="HIR88140.1"/>
    <property type="molecule type" value="Genomic_DNA"/>
</dbReference>
<protein>
    <submittedName>
        <fullName evidence="2">Leucine-rich repeat protein</fullName>
    </submittedName>
</protein>
<sequence length="655" mass="71786">MKQVRKYITFLLTLYMLLGMVLGSSAHSVESASENTENGNVVEKNMEAIPETPASEFSYYQNGTKEIVITGYKGSRSTIRIPSKINGQAVASIYSLGSNSITNVYIPASVKEINLSSNSGSAFSGCNNLSQIVIDEGNKVYSSENGMLYTKDKKGLLKCPHNKSGIIMVNAKTTYILFQAFALCENITEVIFPNGLTSIGDFAFFRCYKLKNISFPNSLKEMGEGAFGYCSSLTKIALPAQVNKIESAFIKCYKLATVTVNSNNNTYSSENGVIYNKNKTSIVLYPMGKSEKDFYIPNGIKVIADGAFNGCKNLSRITVPKTVTEVGWNSFDECNAVIYGYTGSYIERYARSSNLSFIPISAQISYRTHVQNIGWQNYVSDGTLSGSKGKGLRLEGIQIRLDNNSLGGGIQYRTHVQNIGWQNYVSNGTMSGTSGKGLRLEAIQIRLTGEIAKKYNVYYRTHIQDYGWLGWAVNDGKSGSQGLAKRLEAIQIRLVEKGRSAPGSTANCYVTNNSNKDPKPSVIYTTHVQNIGWQSEVKNGIMSGTKGKSLRLEAIKIQINGDGLSGGVEYSTHVQNEGWQKFVANGAISGTKGKGLRLEGIKIRLTGTIANKYSIEYRTHVQNEGWQGWVKDGAMSGTKGKSLRLEGIQVRLVKK</sequence>
<proteinExistence type="predicted"/>